<evidence type="ECO:0000313" key="4">
    <source>
        <dbReference type="Proteomes" id="UP001196843"/>
    </source>
</evidence>
<comment type="caution">
    <text evidence="3">The sequence shown here is derived from an EMBL/GenBank/DDBJ whole genome shotgun (WGS) entry which is preliminary data.</text>
</comment>
<evidence type="ECO:0000313" key="3">
    <source>
        <dbReference type="EMBL" id="MBW9094084.1"/>
    </source>
</evidence>
<feature type="compositionally biased region" description="Basic and acidic residues" evidence="1">
    <location>
        <begin position="325"/>
        <end position="339"/>
    </location>
</feature>
<sequence length="494" mass="54385">MSISSNHEDDLEWRAEHSHDWMYAPDPRETAPTHPDDALFALESSGEAHVVAAVALEGLNVRARVLIADQFAAIATILRDAAACPDPWVGPDPTLDPAWRDPQERTPAQVRAERSDIAVRAAALDLSVRLGLSEATIRRRAHDADTLQQRCPKVWAAFRSGAVTDQNATTAAQHAATLPADDASSWSAFDEAVEQSARTSTPARFRLRARIVRERVHPEHIDVRHQRAAADRTVWLTGEPDGMATLSIFGTAADLHRSHQLIDDRARHLRAQPDEQRTLAQLRADVAVDLLRDGDIEAAGIPTGAMDAADPSRDDSSSASHARPRPRDATRPAGRRRDGVSVAITIPVMTLLGHSDEPATLHGYGPIDTQTARRLAGEASSWVRILTHPITGTVLDVDRTTYRVPKALRRWLGVRDPVCISPGCTRLARDCDIDHRLDWQYGGTTADTNLAPLCERHHVVKTKSRMRLYRDDVTGARWWVTPTSLTVPVEPAPF</sequence>
<protein>
    <submittedName>
        <fullName evidence="3">DUF222 domain-containing protein</fullName>
    </submittedName>
</protein>
<dbReference type="EMBL" id="JAEUAW010000006">
    <property type="protein sequence ID" value="MBW9094084.1"/>
    <property type="molecule type" value="Genomic_DNA"/>
</dbReference>
<keyword evidence="4" id="KW-1185">Reference proteome</keyword>
<reference evidence="3 4" key="1">
    <citation type="journal article" date="2021" name="MBio">
        <title>Poor Competitiveness of Bradyrhizobium in Pigeon Pea Root Colonization in Indian Soils.</title>
        <authorList>
            <person name="Chalasani D."/>
            <person name="Basu A."/>
            <person name="Pullabhotla S.V.S.R.N."/>
            <person name="Jorrin B."/>
            <person name="Neal A.L."/>
            <person name="Poole P.S."/>
            <person name="Podile A.R."/>
            <person name="Tkacz A."/>
        </authorList>
    </citation>
    <scope>NUCLEOTIDE SEQUENCE [LARGE SCALE GENOMIC DNA]</scope>
    <source>
        <strain evidence="3 4">HU14</strain>
    </source>
</reference>
<evidence type="ECO:0000256" key="1">
    <source>
        <dbReference type="SAM" id="MobiDB-lite"/>
    </source>
</evidence>
<organism evidence="3 4">
    <name type="scientific">Microbacterium jejuense</name>
    <dbReference type="NCBI Taxonomy" id="1263637"/>
    <lineage>
        <taxon>Bacteria</taxon>
        <taxon>Bacillati</taxon>
        <taxon>Actinomycetota</taxon>
        <taxon>Actinomycetes</taxon>
        <taxon>Micrococcales</taxon>
        <taxon>Microbacteriaceae</taxon>
        <taxon>Microbacterium</taxon>
    </lineage>
</organism>
<feature type="domain" description="DUF222" evidence="2">
    <location>
        <begin position="112"/>
        <end position="416"/>
    </location>
</feature>
<dbReference type="Pfam" id="PF02720">
    <property type="entry name" value="DUF222"/>
    <property type="match status" value="1"/>
</dbReference>
<accession>A0ABS7HM98</accession>
<dbReference type="InterPro" id="IPR003615">
    <property type="entry name" value="HNH_nuc"/>
</dbReference>
<dbReference type="RefSeq" id="WP_220300791.1">
    <property type="nucleotide sequence ID" value="NZ_JAEUAW010000006.1"/>
</dbReference>
<dbReference type="CDD" id="cd00085">
    <property type="entry name" value="HNHc"/>
    <property type="match status" value="1"/>
</dbReference>
<dbReference type="InterPro" id="IPR003870">
    <property type="entry name" value="DUF222"/>
</dbReference>
<feature type="region of interest" description="Disordered" evidence="1">
    <location>
        <begin position="301"/>
        <end position="339"/>
    </location>
</feature>
<dbReference type="Proteomes" id="UP001196843">
    <property type="component" value="Unassembled WGS sequence"/>
</dbReference>
<proteinExistence type="predicted"/>
<gene>
    <name evidence="3" type="ORF">JNB62_10350</name>
</gene>
<name>A0ABS7HM98_9MICO</name>
<evidence type="ECO:0000259" key="2">
    <source>
        <dbReference type="Pfam" id="PF02720"/>
    </source>
</evidence>